<organism evidence="2 3">
    <name type="scientific">Glycomyces harbinensis</name>
    <dbReference type="NCBI Taxonomy" id="58114"/>
    <lineage>
        <taxon>Bacteria</taxon>
        <taxon>Bacillati</taxon>
        <taxon>Actinomycetota</taxon>
        <taxon>Actinomycetes</taxon>
        <taxon>Glycomycetales</taxon>
        <taxon>Glycomycetaceae</taxon>
        <taxon>Glycomyces</taxon>
    </lineage>
</organism>
<feature type="transmembrane region" description="Helical" evidence="1">
    <location>
        <begin position="45"/>
        <end position="71"/>
    </location>
</feature>
<evidence type="ECO:0000313" key="3">
    <source>
        <dbReference type="Proteomes" id="UP000198949"/>
    </source>
</evidence>
<evidence type="ECO:0000313" key="2">
    <source>
        <dbReference type="EMBL" id="SDE03805.1"/>
    </source>
</evidence>
<name>A0A1G6ZPN7_9ACTN</name>
<keyword evidence="1" id="KW-0812">Transmembrane</keyword>
<dbReference type="EMBL" id="FNAD01000011">
    <property type="protein sequence ID" value="SDE03805.1"/>
    <property type="molecule type" value="Genomic_DNA"/>
</dbReference>
<dbReference type="Proteomes" id="UP000198949">
    <property type="component" value="Unassembled WGS sequence"/>
</dbReference>
<keyword evidence="3" id="KW-1185">Reference proteome</keyword>
<keyword evidence="1" id="KW-1133">Transmembrane helix</keyword>
<feature type="transmembrane region" description="Helical" evidence="1">
    <location>
        <begin position="15"/>
        <end position="33"/>
    </location>
</feature>
<keyword evidence="1" id="KW-0472">Membrane</keyword>
<dbReference type="AlphaFoldDB" id="A0A1G6ZPN7"/>
<gene>
    <name evidence="2" type="ORF">SAMN05216270_11195</name>
</gene>
<proteinExistence type="predicted"/>
<evidence type="ECO:0000256" key="1">
    <source>
        <dbReference type="SAM" id="Phobius"/>
    </source>
</evidence>
<reference evidence="3" key="1">
    <citation type="submission" date="2016-10" db="EMBL/GenBank/DDBJ databases">
        <authorList>
            <person name="Varghese N."/>
            <person name="Submissions S."/>
        </authorList>
    </citation>
    <scope>NUCLEOTIDE SEQUENCE [LARGE SCALE GENOMIC DNA]</scope>
    <source>
        <strain evidence="3">CGMCC 4.3516</strain>
    </source>
</reference>
<accession>A0A1G6ZPN7</accession>
<protein>
    <submittedName>
        <fullName evidence="2">Uncharacterized protein</fullName>
    </submittedName>
</protein>
<sequence>MRSRAEWSRLRRRRLTQGLVALLAVVWGIWLFIDTVKAGPEGAEILFCAVVAMGSPLAAFYGIVSAVLALASKGIAIEGEADPRLLAGAIAPEDQFHVDGARLVKHAV</sequence>